<evidence type="ECO:0000256" key="5">
    <source>
        <dbReference type="ARBA" id="ARBA00022694"/>
    </source>
</evidence>
<comment type="subcellular location">
    <subcellularLocation>
        <location evidence="1">Cytoplasm</location>
    </subcellularLocation>
</comment>
<proteinExistence type="inferred from homology"/>
<keyword evidence="7" id="KW-0547">Nucleotide-binding</keyword>
<evidence type="ECO:0000313" key="12">
    <source>
        <dbReference type="Proteomes" id="UP000381693"/>
    </source>
</evidence>
<evidence type="ECO:0000256" key="7">
    <source>
        <dbReference type="ARBA" id="ARBA00022741"/>
    </source>
</evidence>
<name>A0A5E6MD04_9BACT</name>
<organism evidence="11 12">
    <name type="scientific">Methylacidimicrobium cyclopophantes</name>
    <dbReference type="NCBI Taxonomy" id="1041766"/>
    <lineage>
        <taxon>Bacteria</taxon>
        <taxon>Pseudomonadati</taxon>
        <taxon>Verrucomicrobiota</taxon>
        <taxon>Methylacidimicrobium</taxon>
    </lineage>
</organism>
<comment type="caution">
    <text evidence="11">The sequence shown here is derived from an EMBL/GenBank/DDBJ whole genome shotgun (WGS) entry which is preliminary data.</text>
</comment>
<dbReference type="GO" id="GO:0005737">
    <property type="term" value="C:cytoplasm"/>
    <property type="evidence" value="ECO:0007669"/>
    <property type="project" value="UniProtKB-SubCell"/>
</dbReference>
<accession>A0A5E6MD04</accession>
<evidence type="ECO:0000256" key="6">
    <source>
        <dbReference type="ARBA" id="ARBA00022723"/>
    </source>
</evidence>
<dbReference type="Pfam" id="PF02367">
    <property type="entry name" value="TsaE"/>
    <property type="match status" value="1"/>
</dbReference>
<dbReference type="SUPFAM" id="SSF52540">
    <property type="entry name" value="P-loop containing nucleoside triphosphate hydrolases"/>
    <property type="match status" value="1"/>
</dbReference>
<dbReference type="Proteomes" id="UP000381693">
    <property type="component" value="Unassembled WGS sequence"/>
</dbReference>
<protein>
    <recommendedName>
        <fullName evidence="3">tRNA threonylcarbamoyladenosine biosynthesis protein TsaE</fullName>
    </recommendedName>
    <alternativeName>
        <fullName evidence="10">t(6)A37 threonylcarbamoyladenosine biosynthesis protein TsaE</fullName>
    </alternativeName>
</protein>
<dbReference type="EMBL" id="CABFUZ020000107">
    <property type="protein sequence ID" value="VVM06151.1"/>
    <property type="molecule type" value="Genomic_DNA"/>
</dbReference>
<keyword evidence="4" id="KW-0963">Cytoplasm</keyword>
<reference evidence="11" key="1">
    <citation type="submission" date="2019-09" db="EMBL/GenBank/DDBJ databases">
        <authorList>
            <person name="Cremers G."/>
        </authorList>
    </citation>
    <scope>NUCLEOTIDE SEQUENCE [LARGE SCALE GENOMIC DNA]</scope>
    <source>
        <strain evidence="11">3B</strain>
    </source>
</reference>
<gene>
    <name evidence="11" type="primary">tsaE</name>
    <name evidence="11" type="ORF">MAMC_00967</name>
</gene>
<dbReference type="GO" id="GO:0002949">
    <property type="term" value="P:tRNA threonylcarbamoyladenosine modification"/>
    <property type="evidence" value="ECO:0007669"/>
    <property type="project" value="InterPro"/>
</dbReference>
<keyword evidence="8" id="KW-0067">ATP-binding</keyword>
<dbReference type="Gene3D" id="3.40.50.300">
    <property type="entry name" value="P-loop containing nucleotide triphosphate hydrolases"/>
    <property type="match status" value="1"/>
</dbReference>
<evidence type="ECO:0000256" key="3">
    <source>
        <dbReference type="ARBA" id="ARBA00019010"/>
    </source>
</evidence>
<sequence length="149" mass="16744">MDSIISASPEETERFGRRLGEKVRLQSVFALYGDLGAGKSTLACGIARGIGVREPVTSPTFTLVHEYRSGRLPLIHVDLYRLEGPREAEALHLEELWSEPAVLVIEWPEKMEDLLPPQTERWELLLLSEKERMIRPKGGPISRSGEAIL</sequence>
<dbReference type="InterPro" id="IPR003442">
    <property type="entry name" value="T6A_TsaE"/>
</dbReference>
<evidence type="ECO:0000256" key="1">
    <source>
        <dbReference type="ARBA" id="ARBA00004496"/>
    </source>
</evidence>
<evidence type="ECO:0000313" key="11">
    <source>
        <dbReference type="EMBL" id="VVM06151.1"/>
    </source>
</evidence>
<dbReference type="InterPro" id="IPR027417">
    <property type="entry name" value="P-loop_NTPase"/>
</dbReference>
<comment type="similarity">
    <text evidence="2">Belongs to the TsaE family.</text>
</comment>
<evidence type="ECO:0000256" key="10">
    <source>
        <dbReference type="ARBA" id="ARBA00032441"/>
    </source>
</evidence>
<evidence type="ECO:0000256" key="4">
    <source>
        <dbReference type="ARBA" id="ARBA00022490"/>
    </source>
</evidence>
<dbReference type="OrthoDB" id="9815896at2"/>
<evidence type="ECO:0000256" key="2">
    <source>
        <dbReference type="ARBA" id="ARBA00007599"/>
    </source>
</evidence>
<keyword evidence="9" id="KW-0460">Magnesium</keyword>
<dbReference type="PANTHER" id="PTHR33540">
    <property type="entry name" value="TRNA THREONYLCARBAMOYLADENOSINE BIOSYNTHESIS PROTEIN TSAE"/>
    <property type="match status" value="1"/>
</dbReference>
<dbReference type="AlphaFoldDB" id="A0A5E6MD04"/>
<dbReference type="PANTHER" id="PTHR33540:SF2">
    <property type="entry name" value="TRNA THREONYLCARBAMOYLADENOSINE BIOSYNTHESIS PROTEIN TSAE"/>
    <property type="match status" value="1"/>
</dbReference>
<dbReference type="NCBIfam" id="TIGR00150">
    <property type="entry name" value="T6A_YjeE"/>
    <property type="match status" value="1"/>
</dbReference>
<keyword evidence="5" id="KW-0819">tRNA processing</keyword>
<dbReference type="GO" id="GO:0005524">
    <property type="term" value="F:ATP binding"/>
    <property type="evidence" value="ECO:0007669"/>
    <property type="project" value="UniProtKB-KW"/>
</dbReference>
<keyword evidence="6" id="KW-0479">Metal-binding</keyword>
<dbReference type="RefSeq" id="WP_142525020.1">
    <property type="nucleotide sequence ID" value="NZ_CABFUZ020000107.1"/>
</dbReference>
<dbReference type="GO" id="GO:0046872">
    <property type="term" value="F:metal ion binding"/>
    <property type="evidence" value="ECO:0007669"/>
    <property type="project" value="UniProtKB-KW"/>
</dbReference>
<evidence type="ECO:0000256" key="8">
    <source>
        <dbReference type="ARBA" id="ARBA00022840"/>
    </source>
</evidence>
<evidence type="ECO:0000256" key="9">
    <source>
        <dbReference type="ARBA" id="ARBA00022842"/>
    </source>
</evidence>
<keyword evidence="12" id="KW-1185">Reference proteome</keyword>